<sequence length="93" mass="11114">MDVLLSVFYLLFGFVFFKRKIKISWLLSSFLFYLAIHVQDNLAIKSIFIFIALLLMLALFFLERKQEWKKNFYFSIPCWLIILSVTINLFSSS</sequence>
<evidence type="ECO:0008006" key="4">
    <source>
        <dbReference type="Google" id="ProtNLM"/>
    </source>
</evidence>
<dbReference type="EMBL" id="LR134201">
    <property type="protein sequence ID" value="VEB96045.1"/>
    <property type="molecule type" value="Genomic_DNA"/>
</dbReference>
<evidence type="ECO:0000313" key="2">
    <source>
        <dbReference type="EMBL" id="VEB96045.1"/>
    </source>
</evidence>
<accession>A0A447UZN4</accession>
<reference evidence="2 3" key="1">
    <citation type="submission" date="2018-12" db="EMBL/GenBank/DDBJ databases">
        <authorList>
            <consortium name="Pathogen Informatics"/>
        </authorList>
    </citation>
    <scope>NUCLEOTIDE SEQUENCE [LARGE SCALE GENOMIC DNA]</scope>
    <source>
        <strain evidence="2 3">NCTC11466</strain>
    </source>
</reference>
<proteinExistence type="predicted"/>
<keyword evidence="1" id="KW-1133">Transmembrane helix</keyword>
<organism evidence="2 3">
    <name type="scientific">Cedecea lapagei</name>
    <dbReference type="NCBI Taxonomy" id="158823"/>
    <lineage>
        <taxon>Bacteria</taxon>
        <taxon>Pseudomonadati</taxon>
        <taxon>Pseudomonadota</taxon>
        <taxon>Gammaproteobacteria</taxon>
        <taxon>Enterobacterales</taxon>
        <taxon>Enterobacteriaceae</taxon>
        <taxon>Cedecea</taxon>
    </lineage>
</organism>
<protein>
    <recommendedName>
        <fullName evidence="4">Inner membrane protein</fullName>
    </recommendedName>
</protein>
<feature type="transmembrane region" description="Helical" evidence="1">
    <location>
        <begin position="42"/>
        <end position="62"/>
    </location>
</feature>
<gene>
    <name evidence="2" type="ORF">NCTC11466_01185</name>
</gene>
<keyword evidence="1" id="KW-0472">Membrane</keyword>
<evidence type="ECO:0000313" key="3">
    <source>
        <dbReference type="Proteomes" id="UP000274122"/>
    </source>
</evidence>
<feature type="transmembrane region" description="Helical" evidence="1">
    <location>
        <begin position="71"/>
        <end position="90"/>
    </location>
</feature>
<name>A0A447UZN4_9ENTR</name>
<keyword evidence="3" id="KW-1185">Reference proteome</keyword>
<dbReference type="Proteomes" id="UP000274122">
    <property type="component" value="Chromosome"/>
</dbReference>
<keyword evidence="1" id="KW-0812">Transmembrane</keyword>
<dbReference type="AlphaFoldDB" id="A0A447UZN4"/>
<dbReference type="KEGG" id="clap:NCTC11466_01185"/>
<evidence type="ECO:0000256" key="1">
    <source>
        <dbReference type="SAM" id="Phobius"/>
    </source>
</evidence>